<dbReference type="Gene3D" id="3.40.50.280">
    <property type="entry name" value="Cobalamin-binding domain"/>
    <property type="match status" value="1"/>
</dbReference>
<comment type="caution">
    <text evidence="2">The sequence shown here is derived from an EMBL/GenBank/DDBJ whole genome shotgun (WGS) entry which is preliminary data.</text>
</comment>
<sequence>MGKLKLDNRKCAAAPARGGRLRFLVSSMPTDSHTWNLVVLQLLIEEMGHEVVNLGSCVPVHLLLSTCRAERPDYVVLSTVNGHGQVDGARVIHALRADPALAGLIVVIGGRFGTRGDADPGLCQDLLAHGYDAVFPVDVDRPARAVEQLREFVESRAAGAR</sequence>
<dbReference type="InterPro" id="IPR006158">
    <property type="entry name" value="Cobalamin-bd"/>
</dbReference>
<feature type="domain" description="B12-binding" evidence="1">
    <location>
        <begin position="20"/>
        <end position="161"/>
    </location>
</feature>
<dbReference type="EMBL" id="JAGINW010000001">
    <property type="protein sequence ID" value="MBP2328520.1"/>
    <property type="molecule type" value="Genomic_DNA"/>
</dbReference>
<dbReference type="PROSITE" id="PS51332">
    <property type="entry name" value="B12_BINDING"/>
    <property type="match status" value="1"/>
</dbReference>
<gene>
    <name evidence="2" type="ORF">JOF56_008905</name>
</gene>
<dbReference type="Proteomes" id="UP001519332">
    <property type="component" value="Unassembled WGS sequence"/>
</dbReference>
<protein>
    <submittedName>
        <fullName evidence="2">Methylmalonyl-CoA mutase cobalamin-binding subunit</fullName>
    </submittedName>
</protein>
<evidence type="ECO:0000313" key="3">
    <source>
        <dbReference type="Proteomes" id="UP001519332"/>
    </source>
</evidence>
<dbReference type="SUPFAM" id="SSF52242">
    <property type="entry name" value="Cobalamin (vitamin B12)-binding domain"/>
    <property type="match status" value="1"/>
</dbReference>
<dbReference type="InterPro" id="IPR036724">
    <property type="entry name" value="Cobalamin-bd_sf"/>
</dbReference>
<organism evidence="2 3">
    <name type="scientific">Kibdelosporangium banguiense</name>
    <dbReference type="NCBI Taxonomy" id="1365924"/>
    <lineage>
        <taxon>Bacteria</taxon>
        <taxon>Bacillati</taxon>
        <taxon>Actinomycetota</taxon>
        <taxon>Actinomycetes</taxon>
        <taxon>Pseudonocardiales</taxon>
        <taxon>Pseudonocardiaceae</taxon>
        <taxon>Kibdelosporangium</taxon>
    </lineage>
</organism>
<name>A0ABS4TX38_9PSEU</name>
<evidence type="ECO:0000259" key="1">
    <source>
        <dbReference type="PROSITE" id="PS51332"/>
    </source>
</evidence>
<evidence type="ECO:0000313" key="2">
    <source>
        <dbReference type="EMBL" id="MBP2328520.1"/>
    </source>
</evidence>
<proteinExistence type="predicted"/>
<accession>A0ABS4TX38</accession>
<keyword evidence="3" id="KW-1185">Reference proteome</keyword>
<dbReference type="RefSeq" id="WP_307855528.1">
    <property type="nucleotide sequence ID" value="NZ_JAGINW010000001.1"/>
</dbReference>
<dbReference type="Pfam" id="PF02310">
    <property type="entry name" value="B12-binding"/>
    <property type="match status" value="1"/>
</dbReference>
<dbReference type="CDD" id="cd02065">
    <property type="entry name" value="B12-binding_like"/>
    <property type="match status" value="1"/>
</dbReference>
<reference evidence="2 3" key="1">
    <citation type="submission" date="2021-03" db="EMBL/GenBank/DDBJ databases">
        <title>Sequencing the genomes of 1000 actinobacteria strains.</title>
        <authorList>
            <person name="Klenk H.-P."/>
        </authorList>
    </citation>
    <scope>NUCLEOTIDE SEQUENCE [LARGE SCALE GENOMIC DNA]</scope>
    <source>
        <strain evidence="2 3">DSM 46670</strain>
    </source>
</reference>